<comment type="subcellular location">
    <subcellularLocation>
        <location evidence="1">Cell membrane</location>
        <topology evidence="1">Multi-pass membrane protein</topology>
    </subcellularLocation>
</comment>
<dbReference type="Pfam" id="PF03595">
    <property type="entry name" value="SLAC1"/>
    <property type="match status" value="1"/>
</dbReference>
<accession>A0A166IWP7</accession>
<feature type="transmembrane region" description="Helical" evidence="8">
    <location>
        <begin position="294"/>
        <end position="314"/>
    </location>
</feature>
<dbReference type="AlphaFoldDB" id="A0A166IWP7"/>
<evidence type="ECO:0000256" key="6">
    <source>
        <dbReference type="ARBA" id="ARBA00022989"/>
    </source>
</evidence>
<keyword evidence="6 8" id="KW-1133">Transmembrane helix</keyword>
<keyword evidence="10" id="KW-1185">Reference proteome</keyword>
<evidence type="ECO:0000256" key="3">
    <source>
        <dbReference type="ARBA" id="ARBA00022448"/>
    </source>
</evidence>
<evidence type="ECO:0000256" key="4">
    <source>
        <dbReference type="ARBA" id="ARBA00022475"/>
    </source>
</evidence>
<dbReference type="InterPro" id="IPR004695">
    <property type="entry name" value="SLAC1/Mae1/Ssu1/TehA"/>
</dbReference>
<evidence type="ECO:0000256" key="1">
    <source>
        <dbReference type="ARBA" id="ARBA00004651"/>
    </source>
</evidence>
<dbReference type="GO" id="GO:0000319">
    <property type="term" value="F:sulfite transmembrane transporter activity"/>
    <property type="evidence" value="ECO:0007669"/>
    <property type="project" value="TreeGrafter"/>
</dbReference>
<evidence type="ECO:0000256" key="2">
    <source>
        <dbReference type="ARBA" id="ARBA00008566"/>
    </source>
</evidence>
<reference evidence="9 10" key="1">
    <citation type="journal article" date="2016" name="Mol. Biol. Evol.">
        <title>Comparative Genomics of Early-Diverging Mushroom-Forming Fungi Provides Insights into the Origins of Lignocellulose Decay Capabilities.</title>
        <authorList>
            <person name="Nagy L.G."/>
            <person name="Riley R."/>
            <person name="Tritt A."/>
            <person name="Adam C."/>
            <person name="Daum C."/>
            <person name="Floudas D."/>
            <person name="Sun H."/>
            <person name="Yadav J.S."/>
            <person name="Pangilinan J."/>
            <person name="Larsson K.H."/>
            <person name="Matsuura K."/>
            <person name="Barry K."/>
            <person name="Labutti K."/>
            <person name="Kuo R."/>
            <person name="Ohm R.A."/>
            <person name="Bhattacharya S.S."/>
            <person name="Shirouzu T."/>
            <person name="Yoshinaga Y."/>
            <person name="Martin F.M."/>
            <person name="Grigoriev I.V."/>
            <person name="Hibbett D.S."/>
        </authorList>
    </citation>
    <scope>NUCLEOTIDE SEQUENCE [LARGE SCALE GENOMIC DNA]</scope>
    <source>
        <strain evidence="9 10">CBS 109695</strain>
    </source>
</reference>
<evidence type="ECO:0000256" key="5">
    <source>
        <dbReference type="ARBA" id="ARBA00022692"/>
    </source>
</evidence>
<feature type="transmembrane region" description="Helical" evidence="8">
    <location>
        <begin position="20"/>
        <end position="44"/>
    </location>
</feature>
<feature type="transmembrane region" description="Helical" evidence="8">
    <location>
        <begin position="320"/>
        <end position="340"/>
    </location>
</feature>
<evidence type="ECO:0000313" key="10">
    <source>
        <dbReference type="Proteomes" id="UP000076532"/>
    </source>
</evidence>
<feature type="transmembrane region" description="Helical" evidence="8">
    <location>
        <begin position="131"/>
        <end position="155"/>
    </location>
</feature>
<dbReference type="OrthoDB" id="1099at2759"/>
<feature type="transmembrane region" description="Helical" evidence="8">
    <location>
        <begin position="94"/>
        <end position="119"/>
    </location>
</feature>
<feature type="transmembrane region" description="Helical" evidence="8">
    <location>
        <begin position="64"/>
        <end position="88"/>
    </location>
</feature>
<evidence type="ECO:0000313" key="9">
    <source>
        <dbReference type="EMBL" id="KZP20251.1"/>
    </source>
</evidence>
<comment type="similarity">
    <text evidence="2">Belongs to the tellurite-resistance/dicarboxylate transporter (TDT) family.</text>
</comment>
<dbReference type="CDD" id="cd09318">
    <property type="entry name" value="TDT_SSU1"/>
    <property type="match status" value="1"/>
</dbReference>
<dbReference type="EMBL" id="KV417556">
    <property type="protein sequence ID" value="KZP20251.1"/>
    <property type="molecule type" value="Genomic_DNA"/>
</dbReference>
<dbReference type="InterPro" id="IPR051629">
    <property type="entry name" value="Sulfite_efflux_TDT"/>
</dbReference>
<organism evidence="9 10">
    <name type="scientific">Athelia psychrophila</name>
    <dbReference type="NCBI Taxonomy" id="1759441"/>
    <lineage>
        <taxon>Eukaryota</taxon>
        <taxon>Fungi</taxon>
        <taxon>Dikarya</taxon>
        <taxon>Basidiomycota</taxon>
        <taxon>Agaricomycotina</taxon>
        <taxon>Agaricomycetes</taxon>
        <taxon>Agaricomycetidae</taxon>
        <taxon>Atheliales</taxon>
        <taxon>Atheliaceae</taxon>
        <taxon>Athelia</taxon>
    </lineage>
</organism>
<dbReference type="PANTHER" id="PTHR31686">
    <property type="match status" value="1"/>
</dbReference>
<dbReference type="PANTHER" id="PTHR31686:SF1">
    <property type="entry name" value="SULFITE EFFLUX PUMP SSU1"/>
    <property type="match status" value="1"/>
</dbReference>
<keyword evidence="5 8" id="KW-0812">Transmembrane</keyword>
<dbReference type="InterPro" id="IPR038665">
    <property type="entry name" value="Voltage-dep_anion_channel_sf"/>
</dbReference>
<evidence type="ECO:0000256" key="8">
    <source>
        <dbReference type="SAM" id="Phobius"/>
    </source>
</evidence>
<proteinExistence type="inferred from homology"/>
<dbReference type="GO" id="GO:0005886">
    <property type="term" value="C:plasma membrane"/>
    <property type="evidence" value="ECO:0007669"/>
    <property type="project" value="UniProtKB-SubCell"/>
</dbReference>
<name>A0A166IWP7_9AGAM</name>
<feature type="transmembrane region" description="Helical" evidence="8">
    <location>
        <begin position="254"/>
        <end position="282"/>
    </location>
</feature>
<evidence type="ECO:0000256" key="7">
    <source>
        <dbReference type="ARBA" id="ARBA00023136"/>
    </source>
</evidence>
<feature type="transmembrane region" description="Helical" evidence="8">
    <location>
        <begin position="201"/>
        <end position="222"/>
    </location>
</feature>
<protein>
    <submittedName>
        <fullName evidence="9">C4-dicarboxylate transporter/malic acid transport protein</fullName>
    </submittedName>
</protein>
<keyword evidence="3" id="KW-0813">Transport</keyword>
<keyword evidence="7 8" id="KW-0472">Membrane</keyword>
<feature type="transmembrane region" description="Helical" evidence="8">
    <location>
        <begin position="167"/>
        <end position="189"/>
    </location>
</feature>
<dbReference type="Gene3D" id="1.50.10.150">
    <property type="entry name" value="Voltage-dependent anion channel"/>
    <property type="match status" value="1"/>
</dbReference>
<sequence>MGTGITSILLHNLPYNNVYLQRISICIFVLNIALFVVFVGISAVRYTMFPQVWKLMLRNPAQSLFLGTFPMGFATIINMVVFVCVPAFGDRFVYLAWGLWWIDILLSVAVGLGVCFMMFTRQKHSLDKLTAVWLLPIVPAVVAAASGGIVANVLAPIAPHHARTTILVSYFIWGMGVPISFLVMALYFHRLCVHHVPPSEQIVSVFLPIGPCGQGAFGIMQLGKVLRTLAYTDSLSFGSALPEGANDVKIIASAIYGASLVVGLVLWGVGVFWLCIAVSTIVDIKRKGGFPINMGAWGFTFPLGVLTTATTLLATELDSIAFKVVGTVFSICVILLWMYVSAWTAYKAFDGSMFVAPCLAQSDKVRQSGDDDATGSSI</sequence>
<dbReference type="FunFam" id="1.50.10.150:FF:000004">
    <property type="entry name" value="Malic acid transporter"/>
    <property type="match status" value="1"/>
</dbReference>
<dbReference type="Proteomes" id="UP000076532">
    <property type="component" value="Unassembled WGS sequence"/>
</dbReference>
<keyword evidence="4" id="KW-1003">Cell membrane</keyword>
<gene>
    <name evidence="9" type="ORF">FIBSPDRAFT_932314</name>
</gene>